<protein>
    <submittedName>
        <fullName evidence="1">DPS family protein, DPS family protein, SAD.67A</fullName>
    </submittedName>
</protein>
<dbReference type="Gene3D" id="1.20.1260.10">
    <property type="match status" value="1"/>
</dbReference>
<dbReference type="EMBL" id="BK015523">
    <property type="protein sequence ID" value="DAE10958.1"/>
    <property type="molecule type" value="Genomic_DNA"/>
</dbReference>
<reference evidence="1" key="1">
    <citation type="journal article" date="2021" name="Proc. Natl. Acad. Sci. U.S.A.">
        <title>A Catalog of Tens of Thousands of Viruses from Human Metagenomes Reveals Hidden Associations with Chronic Diseases.</title>
        <authorList>
            <person name="Tisza M.J."/>
            <person name="Buck C.B."/>
        </authorList>
    </citation>
    <scope>NUCLEOTIDE SEQUENCE</scope>
    <source>
        <strain evidence="1">CtPsO101</strain>
    </source>
</reference>
<sequence>MNEYQKLIAYMKILVQNLMTLHRNLRKDAAWFANHKQIGKWYETMSEQVDDLSEMGIALGYREPSISDAVLTYSSTVLSTEPRELTESFRLCMEYFRATAGLMQAAEAVVPVSVQNKLQEYEYYWNKEANFKLAASLGDGSDIDDD</sequence>
<organism evidence="1">
    <name type="scientific">Siphoviridae sp. ctPsO101</name>
    <dbReference type="NCBI Taxonomy" id="2825487"/>
    <lineage>
        <taxon>Viruses</taxon>
        <taxon>Duplodnaviria</taxon>
        <taxon>Heunggongvirae</taxon>
        <taxon>Uroviricota</taxon>
        <taxon>Caudoviricetes</taxon>
    </lineage>
</organism>
<dbReference type="InterPro" id="IPR012347">
    <property type="entry name" value="Ferritin-like"/>
</dbReference>
<name>A0A8S5PV79_9CAUD</name>
<proteinExistence type="predicted"/>
<accession>A0A8S5PV79</accession>
<evidence type="ECO:0000313" key="1">
    <source>
        <dbReference type="EMBL" id="DAE10958.1"/>
    </source>
</evidence>